<keyword evidence="3" id="KW-1185">Reference proteome</keyword>
<feature type="region of interest" description="Disordered" evidence="1">
    <location>
        <begin position="96"/>
        <end position="123"/>
    </location>
</feature>
<feature type="region of interest" description="Disordered" evidence="1">
    <location>
        <begin position="1"/>
        <end position="20"/>
    </location>
</feature>
<accession>A0ABN8ZLX0</accession>
<dbReference type="Proteomes" id="UP001176941">
    <property type="component" value="Chromosome 4"/>
</dbReference>
<gene>
    <name evidence="2" type="ORF">MRATA1EN1_LOCUS23440</name>
</gene>
<protein>
    <submittedName>
        <fullName evidence="2">Uncharacterized protein</fullName>
    </submittedName>
</protein>
<evidence type="ECO:0000313" key="3">
    <source>
        <dbReference type="Proteomes" id="UP001176941"/>
    </source>
</evidence>
<name>A0ABN8ZLX0_RANTA</name>
<sequence length="164" mass="17487">MRPPTELENPVLPSKAHLKYPGPKETAFQIQVSSHNHFLTSELSSSECSDGFLAEPSPAGPATSSEKAAPIQSLAVGFSQGLNLQSLPLGERNLSRHVGPHSSKSTWFTGDPGTAHPTTSLHSPTRLTAQASVSRGLAVVVLLFVRLLITAKPFGFKNLLLQRA</sequence>
<proteinExistence type="predicted"/>
<dbReference type="EMBL" id="OX459940">
    <property type="protein sequence ID" value="CAI9174478.1"/>
    <property type="molecule type" value="Genomic_DNA"/>
</dbReference>
<evidence type="ECO:0000256" key="1">
    <source>
        <dbReference type="SAM" id="MobiDB-lite"/>
    </source>
</evidence>
<organism evidence="2 3">
    <name type="scientific">Rangifer tarandus platyrhynchus</name>
    <name type="common">Svalbard reindeer</name>
    <dbReference type="NCBI Taxonomy" id="3082113"/>
    <lineage>
        <taxon>Eukaryota</taxon>
        <taxon>Metazoa</taxon>
        <taxon>Chordata</taxon>
        <taxon>Craniata</taxon>
        <taxon>Vertebrata</taxon>
        <taxon>Euteleostomi</taxon>
        <taxon>Mammalia</taxon>
        <taxon>Eutheria</taxon>
        <taxon>Laurasiatheria</taxon>
        <taxon>Artiodactyla</taxon>
        <taxon>Ruminantia</taxon>
        <taxon>Pecora</taxon>
        <taxon>Cervidae</taxon>
        <taxon>Odocoileinae</taxon>
        <taxon>Rangifer</taxon>
    </lineage>
</organism>
<reference evidence="2" key="1">
    <citation type="submission" date="2023-04" db="EMBL/GenBank/DDBJ databases">
        <authorList>
            <consortium name="ELIXIR-Norway"/>
        </authorList>
    </citation>
    <scope>NUCLEOTIDE SEQUENCE [LARGE SCALE GENOMIC DNA]</scope>
</reference>
<evidence type="ECO:0000313" key="2">
    <source>
        <dbReference type="EMBL" id="CAI9174478.1"/>
    </source>
</evidence>